<dbReference type="EMBL" id="CM045762">
    <property type="protein sequence ID" value="KAI8011577.1"/>
    <property type="molecule type" value="Genomic_DNA"/>
</dbReference>
<sequence>MSNDKWRAFFPKGTVRTLPRTYSDHSPLIVLAQGMHPHNPTARPFRFEAVWLCHPSFSDVVKKSWSNMEYNLIEAINDFTHDVKIWNKDVFGNVYKRKRNLLARIEGIQKSQSEY</sequence>
<evidence type="ECO:0000313" key="2">
    <source>
        <dbReference type="Proteomes" id="UP001060215"/>
    </source>
</evidence>
<evidence type="ECO:0000313" key="1">
    <source>
        <dbReference type="EMBL" id="KAI8011577.1"/>
    </source>
</evidence>
<organism evidence="1 2">
    <name type="scientific">Camellia lanceoleosa</name>
    <dbReference type="NCBI Taxonomy" id="1840588"/>
    <lineage>
        <taxon>Eukaryota</taxon>
        <taxon>Viridiplantae</taxon>
        <taxon>Streptophyta</taxon>
        <taxon>Embryophyta</taxon>
        <taxon>Tracheophyta</taxon>
        <taxon>Spermatophyta</taxon>
        <taxon>Magnoliopsida</taxon>
        <taxon>eudicotyledons</taxon>
        <taxon>Gunneridae</taxon>
        <taxon>Pentapetalae</taxon>
        <taxon>asterids</taxon>
        <taxon>Ericales</taxon>
        <taxon>Theaceae</taxon>
        <taxon>Camellia</taxon>
    </lineage>
</organism>
<proteinExistence type="predicted"/>
<reference evidence="1 2" key="1">
    <citation type="journal article" date="2022" name="Plant J.">
        <title>Chromosome-level genome of Camellia lanceoleosa provides a valuable resource for understanding genome evolution and self-incompatibility.</title>
        <authorList>
            <person name="Gong W."/>
            <person name="Xiao S."/>
            <person name="Wang L."/>
            <person name="Liao Z."/>
            <person name="Chang Y."/>
            <person name="Mo W."/>
            <person name="Hu G."/>
            <person name="Li W."/>
            <person name="Zhao G."/>
            <person name="Zhu H."/>
            <person name="Hu X."/>
            <person name="Ji K."/>
            <person name="Xiang X."/>
            <person name="Song Q."/>
            <person name="Yuan D."/>
            <person name="Jin S."/>
            <person name="Zhang L."/>
        </authorList>
    </citation>
    <scope>NUCLEOTIDE SEQUENCE [LARGE SCALE GENOMIC DNA]</scope>
    <source>
        <strain evidence="1">SQ_2022a</strain>
    </source>
</reference>
<accession>A0ACC0HGB4</accession>
<name>A0ACC0HGB4_9ERIC</name>
<protein>
    <submittedName>
        <fullName evidence="1">Uncharacterized protein</fullName>
    </submittedName>
</protein>
<comment type="caution">
    <text evidence="1">The sequence shown here is derived from an EMBL/GenBank/DDBJ whole genome shotgun (WGS) entry which is preliminary data.</text>
</comment>
<gene>
    <name evidence="1" type="ORF">LOK49_LG06G01908</name>
</gene>
<dbReference type="Proteomes" id="UP001060215">
    <property type="component" value="Chromosome 5"/>
</dbReference>
<keyword evidence="2" id="KW-1185">Reference proteome</keyword>